<dbReference type="AlphaFoldDB" id="A0A2I9D7V3"/>
<evidence type="ECO:0000256" key="6">
    <source>
        <dbReference type="ARBA" id="ARBA00023136"/>
    </source>
</evidence>
<dbReference type="Pfam" id="PF03547">
    <property type="entry name" value="Mem_trans"/>
    <property type="match status" value="1"/>
</dbReference>
<evidence type="ECO:0000256" key="1">
    <source>
        <dbReference type="ARBA" id="ARBA00004141"/>
    </source>
</evidence>
<dbReference type="GO" id="GO:0016020">
    <property type="term" value="C:membrane"/>
    <property type="evidence" value="ECO:0007669"/>
    <property type="project" value="UniProtKB-SubCell"/>
</dbReference>
<dbReference type="RefSeq" id="WP_235610386.1">
    <property type="nucleotide sequence ID" value="NZ_BFAG01000009.1"/>
</dbReference>
<feature type="transmembrane region" description="Helical" evidence="7">
    <location>
        <begin position="169"/>
        <end position="191"/>
    </location>
</feature>
<proteinExistence type="predicted"/>
<dbReference type="PANTHER" id="PTHR36838">
    <property type="entry name" value="AUXIN EFFLUX CARRIER FAMILY PROTEIN"/>
    <property type="match status" value="1"/>
</dbReference>
<evidence type="ECO:0000256" key="3">
    <source>
        <dbReference type="ARBA" id="ARBA00022475"/>
    </source>
</evidence>
<reference evidence="9" key="1">
    <citation type="submission" date="2018-01" db="EMBL/GenBank/DDBJ databases">
        <title>Draft Genome Sequence of the Radioresistant Bacterium Deinococcus aerius TR0125, Isolated from the Higher Atmosphere above Japan.</title>
        <authorList>
            <person name="Satoh K."/>
            <person name="Arai H."/>
            <person name="Sanzen T."/>
            <person name="Kawaguchi Y."/>
            <person name="Hayashi H."/>
            <person name="Yokobori S."/>
            <person name="Yamagishi A."/>
            <person name="Oono Y."/>
            <person name="Narumi I."/>
        </authorList>
    </citation>
    <scope>NUCLEOTIDE SEQUENCE [LARGE SCALE GENOMIC DNA]</scope>
    <source>
        <strain evidence="9">TR0125</strain>
    </source>
</reference>
<keyword evidence="5 7" id="KW-1133">Transmembrane helix</keyword>
<dbReference type="Proteomes" id="UP000236569">
    <property type="component" value="Unassembled WGS sequence"/>
</dbReference>
<sequence length="198" mass="20030">MPPAAPSWRASPPCNNGNFGLPVALFALGQPGLDQAVVIFLCSVVLTFTLGPLLYGSAGGARAGLLAVARLPVVWCIAAALLVRLLHVPVPLGLRRGIDLLGQAALPMVLLSLGIQLGQAGRLSLTGPVFTAVSLRGLGLQGLVLASAMPTAVNAFLLAREYGADSETVASAVALSTLASLLTAALVVALLPRIGELG</sequence>
<evidence type="ECO:0000256" key="5">
    <source>
        <dbReference type="ARBA" id="ARBA00022989"/>
    </source>
</evidence>
<evidence type="ECO:0000256" key="7">
    <source>
        <dbReference type="SAM" id="Phobius"/>
    </source>
</evidence>
<evidence type="ECO:0000256" key="4">
    <source>
        <dbReference type="ARBA" id="ARBA00022692"/>
    </source>
</evidence>
<evidence type="ECO:0000256" key="2">
    <source>
        <dbReference type="ARBA" id="ARBA00022448"/>
    </source>
</evidence>
<dbReference type="InterPro" id="IPR004776">
    <property type="entry name" value="Mem_transp_PIN-like"/>
</dbReference>
<feature type="transmembrane region" description="Helical" evidence="7">
    <location>
        <begin position="67"/>
        <end position="86"/>
    </location>
</feature>
<dbReference type="GO" id="GO:0055085">
    <property type="term" value="P:transmembrane transport"/>
    <property type="evidence" value="ECO:0007669"/>
    <property type="project" value="InterPro"/>
</dbReference>
<feature type="transmembrane region" description="Helical" evidence="7">
    <location>
        <begin position="98"/>
        <end position="118"/>
    </location>
</feature>
<evidence type="ECO:0000313" key="8">
    <source>
        <dbReference type="EMBL" id="GBF06590.1"/>
    </source>
</evidence>
<feature type="transmembrane region" description="Helical" evidence="7">
    <location>
        <begin position="138"/>
        <end position="157"/>
    </location>
</feature>
<comment type="caution">
    <text evidence="8">The sequence shown here is derived from an EMBL/GenBank/DDBJ whole genome shotgun (WGS) entry which is preliminary data.</text>
</comment>
<keyword evidence="2" id="KW-0813">Transport</keyword>
<evidence type="ECO:0000313" key="9">
    <source>
        <dbReference type="Proteomes" id="UP000236569"/>
    </source>
</evidence>
<dbReference type="EMBL" id="BFAG01000009">
    <property type="protein sequence ID" value="GBF06590.1"/>
    <property type="molecule type" value="Genomic_DNA"/>
</dbReference>
<keyword evidence="3" id="KW-1003">Cell membrane</keyword>
<organism evidence="8 9">
    <name type="scientific">Deinococcus aerius</name>
    <dbReference type="NCBI Taxonomy" id="200253"/>
    <lineage>
        <taxon>Bacteria</taxon>
        <taxon>Thermotogati</taxon>
        <taxon>Deinococcota</taxon>
        <taxon>Deinococci</taxon>
        <taxon>Deinococcales</taxon>
        <taxon>Deinococcaceae</taxon>
        <taxon>Deinococcus</taxon>
    </lineage>
</organism>
<accession>A0A2I9D7V3</accession>
<protein>
    <submittedName>
        <fullName evidence="8">Transporter</fullName>
    </submittedName>
</protein>
<keyword evidence="6 7" id="KW-0472">Membrane</keyword>
<dbReference type="PANTHER" id="PTHR36838:SF1">
    <property type="entry name" value="SLR1864 PROTEIN"/>
    <property type="match status" value="1"/>
</dbReference>
<keyword evidence="9" id="KW-1185">Reference proteome</keyword>
<keyword evidence="4 7" id="KW-0812">Transmembrane</keyword>
<feature type="transmembrane region" description="Helical" evidence="7">
    <location>
        <begin position="36"/>
        <end position="55"/>
    </location>
</feature>
<comment type="subcellular location">
    <subcellularLocation>
        <location evidence="1">Membrane</location>
        <topology evidence="1">Multi-pass membrane protein</topology>
    </subcellularLocation>
</comment>
<gene>
    <name evidence="8" type="ORF">DAERI_090176</name>
</gene>
<name>A0A2I9D7V3_9DEIO</name>